<dbReference type="Proteomes" id="UP000183924">
    <property type="component" value="Unassembled WGS sequence"/>
</dbReference>
<dbReference type="InterPro" id="IPR020667">
    <property type="entry name" value="DNA_mismatch_repair_MutL"/>
</dbReference>
<dbReference type="NCBIfam" id="TIGR00585">
    <property type="entry name" value="mutl"/>
    <property type="match status" value="1"/>
</dbReference>
<name>A0A1J8P756_9COXI</name>
<dbReference type="SUPFAM" id="SSF118116">
    <property type="entry name" value="DNA mismatch repair protein MutL"/>
    <property type="match status" value="1"/>
</dbReference>
<dbReference type="RefSeq" id="WP_071662083.1">
    <property type="nucleotide sequence ID" value="NZ_LUKY01000030.1"/>
</dbReference>
<dbReference type="NCBIfam" id="NF000949">
    <property type="entry name" value="PRK00095.1-2"/>
    <property type="match status" value="1"/>
</dbReference>
<reference evidence="9 10" key="1">
    <citation type="submission" date="2016-03" db="EMBL/GenBank/DDBJ databases">
        <title>Comparative genomics of Rickettsiella.</title>
        <authorList>
            <person name="Chandler C."/>
            <person name="Wang Y."/>
        </authorList>
    </citation>
    <scope>NUCLEOTIDE SEQUENCE [LARGE SCALE GENOMIC DNA]</scope>
    <source>
        <strain evidence="9 10">RCFS May 2013</strain>
    </source>
</reference>
<dbReference type="SUPFAM" id="SSF55874">
    <property type="entry name" value="ATPase domain of HSP90 chaperone/DNA topoisomerase II/histidine kinase"/>
    <property type="match status" value="1"/>
</dbReference>
<dbReference type="PANTHER" id="PTHR10073:SF12">
    <property type="entry name" value="DNA MISMATCH REPAIR PROTEIN MLH1"/>
    <property type="match status" value="1"/>
</dbReference>
<dbReference type="InterPro" id="IPR014762">
    <property type="entry name" value="DNA_mismatch_repair_CS"/>
</dbReference>
<dbReference type="PANTHER" id="PTHR10073">
    <property type="entry name" value="DNA MISMATCH REPAIR PROTEIN MLH, PMS, MUTL"/>
    <property type="match status" value="1"/>
</dbReference>
<dbReference type="GO" id="GO:0140664">
    <property type="term" value="F:ATP-dependent DNA damage sensor activity"/>
    <property type="evidence" value="ECO:0007669"/>
    <property type="project" value="InterPro"/>
</dbReference>
<dbReference type="FunFam" id="3.30.565.10:FF:000003">
    <property type="entry name" value="DNA mismatch repair endonuclease MutL"/>
    <property type="match status" value="1"/>
</dbReference>
<dbReference type="Gene3D" id="3.30.1540.20">
    <property type="entry name" value="MutL, C-terminal domain, dimerisation subdomain"/>
    <property type="match status" value="1"/>
</dbReference>
<evidence type="ECO:0000259" key="7">
    <source>
        <dbReference type="SMART" id="SM00853"/>
    </source>
</evidence>
<feature type="domain" description="MutL C-terminal dimerisation" evidence="7">
    <location>
        <begin position="430"/>
        <end position="573"/>
    </location>
</feature>
<dbReference type="Pfam" id="PF08676">
    <property type="entry name" value="MutL_C"/>
    <property type="match status" value="1"/>
</dbReference>
<keyword evidence="4 5" id="KW-0234">DNA repair</keyword>
<evidence type="ECO:0000256" key="3">
    <source>
        <dbReference type="ARBA" id="ARBA00022763"/>
    </source>
</evidence>
<dbReference type="InterPro" id="IPR014790">
    <property type="entry name" value="MutL_C"/>
</dbReference>
<comment type="caution">
    <text evidence="9">The sequence shown here is derived from an EMBL/GenBank/DDBJ whole genome shotgun (WGS) entry which is preliminary data.</text>
</comment>
<dbReference type="FunFam" id="3.30.230.10:FF:000013">
    <property type="entry name" value="DNA mismatch repair endonuclease MutL"/>
    <property type="match status" value="1"/>
</dbReference>
<dbReference type="CDD" id="cd03482">
    <property type="entry name" value="MutL_Trans_MutL"/>
    <property type="match status" value="1"/>
</dbReference>
<dbReference type="Pfam" id="PF13589">
    <property type="entry name" value="HATPase_c_3"/>
    <property type="match status" value="1"/>
</dbReference>
<dbReference type="Gene3D" id="3.30.230.10">
    <property type="match status" value="1"/>
</dbReference>
<evidence type="ECO:0000259" key="8">
    <source>
        <dbReference type="SMART" id="SM01340"/>
    </source>
</evidence>
<protein>
    <recommendedName>
        <fullName evidence="2 5">DNA mismatch repair protein MutL</fullName>
    </recommendedName>
</protein>
<feature type="domain" description="DNA mismatch repair protein S5" evidence="8">
    <location>
        <begin position="215"/>
        <end position="333"/>
    </location>
</feature>
<gene>
    <name evidence="5 9" type="primary">mutL</name>
    <name evidence="9" type="ORF">A1D18_01635</name>
</gene>
<dbReference type="GO" id="GO:0032300">
    <property type="term" value="C:mismatch repair complex"/>
    <property type="evidence" value="ECO:0007669"/>
    <property type="project" value="InterPro"/>
</dbReference>
<comment type="function">
    <text evidence="5">This protein is involved in the repair of mismatches in DNA. It is required for dam-dependent methyl-directed DNA mismatch repair. May act as a 'molecular matchmaker', a protein that promotes the formation of a stable complex between two or more DNA-binding proteins in an ATP-dependent manner without itself being part of a final effector complex.</text>
</comment>
<dbReference type="SUPFAM" id="SSF54211">
    <property type="entry name" value="Ribosomal protein S5 domain 2-like"/>
    <property type="match status" value="1"/>
</dbReference>
<dbReference type="InterPro" id="IPR037198">
    <property type="entry name" value="MutL_C_sf"/>
</dbReference>
<dbReference type="GO" id="GO:0006298">
    <property type="term" value="P:mismatch repair"/>
    <property type="evidence" value="ECO:0007669"/>
    <property type="project" value="UniProtKB-UniRule"/>
</dbReference>
<dbReference type="InterPro" id="IPR020568">
    <property type="entry name" value="Ribosomal_Su5_D2-typ_SF"/>
</dbReference>
<dbReference type="STRING" id="1225476.A1D18_01635"/>
<feature type="region of interest" description="Disordered" evidence="6">
    <location>
        <begin position="363"/>
        <end position="389"/>
    </location>
</feature>
<evidence type="ECO:0000256" key="4">
    <source>
        <dbReference type="ARBA" id="ARBA00023204"/>
    </source>
</evidence>
<dbReference type="InterPro" id="IPR014721">
    <property type="entry name" value="Ribsml_uS5_D2-typ_fold_subgr"/>
</dbReference>
<dbReference type="GO" id="GO:0005524">
    <property type="term" value="F:ATP binding"/>
    <property type="evidence" value="ECO:0007669"/>
    <property type="project" value="InterPro"/>
</dbReference>
<dbReference type="EMBL" id="LUKY01000030">
    <property type="protein sequence ID" value="OIZ95612.1"/>
    <property type="molecule type" value="Genomic_DNA"/>
</dbReference>
<keyword evidence="10" id="KW-1185">Reference proteome</keyword>
<dbReference type="CDD" id="cd16926">
    <property type="entry name" value="HATPase_MutL-MLH-PMS-like"/>
    <property type="match status" value="1"/>
</dbReference>
<dbReference type="OrthoDB" id="9763467at2"/>
<dbReference type="GO" id="GO:0030983">
    <property type="term" value="F:mismatched DNA binding"/>
    <property type="evidence" value="ECO:0007669"/>
    <property type="project" value="InterPro"/>
</dbReference>
<evidence type="ECO:0000256" key="1">
    <source>
        <dbReference type="ARBA" id="ARBA00006082"/>
    </source>
</evidence>
<keyword evidence="3 5" id="KW-0227">DNA damage</keyword>
<dbReference type="AlphaFoldDB" id="A0A1J8P756"/>
<dbReference type="InterPro" id="IPR002099">
    <property type="entry name" value="MutL/Mlh/PMS"/>
</dbReference>
<comment type="similarity">
    <text evidence="1 5">Belongs to the DNA mismatch repair MutL/HexB family.</text>
</comment>
<dbReference type="InterPro" id="IPR036890">
    <property type="entry name" value="HATPase_C_sf"/>
</dbReference>
<organism evidence="9 10">
    <name type="scientific">Candidatus Rickettsiella isopodorum</name>
    <dbReference type="NCBI Taxonomy" id="1225476"/>
    <lineage>
        <taxon>Bacteria</taxon>
        <taxon>Pseudomonadati</taxon>
        <taxon>Pseudomonadota</taxon>
        <taxon>Gammaproteobacteria</taxon>
        <taxon>Legionellales</taxon>
        <taxon>Coxiellaceae</taxon>
        <taxon>Rickettsiella</taxon>
    </lineage>
</organism>
<dbReference type="GO" id="GO:0016887">
    <property type="term" value="F:ATP hydrolysis activity"/>
    <property type="evidence" value="ECO:0007669"/>
    <property type="project" value="InterPro"/>
</dbReference>
<dbReference type="InterPro" id="IPR038973">
    <property type="entry name" value="MutL/Mlh/Pms-like"/>
</dbReference>
<dbReference type="InterPro" id="IPR042120">
    <property type="entry name" value="MutL_C_dimsub"/>
</dbReference>
<evidence type="ECO:0000313" key="9">
    <source>
        <dbReference type="EMBL" id="OIZ95612.1"/>
    </source>
</evidence>
<dbReference type="InterPro" id="IPR013507">
    <property type="entry name" value="DNA_mismatch_S5_2-like"/>
</dbReference>
<evidence type="ECO:0000313" key="10">
    <source>
        <dbReference type="Proteomes" id="UP000183924"/>
    </source>
</evidence>
<accession>A0A1J8P756</accession>
<dbReference type="PROSITE" id="PS00058">
    <property type="entry name" value="DNA_MISMATCH_REPAIR_1"/>
    <property type="match status" value="1"/>
</dbReference>
<evidence type="ECO:0000256" key="5">
    <source>
        <dbReference type="HAMAP-Rule" id="MF_00149"/>
    </source>
</evidence>
<dbReference type="InterPro" id="IPR042121">
    <property type="entry name" value="MutL_C_regsub"/>
</dbReference>
<dbReference type="Pfam" id="PF01119">
    <property type="entry name" value="DNA_mis_repair"/>
    <property type="match status" value="1"/>
</dbReference>
<evidence type="ECO:0000256" key="2">
    <source>
        <dbReference type="ARBA" id="ARBA00021975"/>
    </source>
</evidence>
<evidence type="ECO:0000256" key="6">
    <source>
        <dbReference type="SAM" id="MobiDB-lite"/>
    </source>
</evidence>
<dbReference type="Gene3D" id="3.30.1370.100">
    <property type="entry name" value="MutL, C-terminal domain, regulatory subdomain"/>
    <property type="match status" value="1"/>
</dbReference>
<dbReference type="SMART" id="SM00853">
    <property type="entry name" value="MutL_C"/>
    <property type="match status" value="1"/>
</dbReference>
<dbReference type="Gene3D" id="3.30.565.10">
    <property type="entry name" value="Histidine kinase-like ATPase, C-terminal domain"/>
    <property type="match status" value="1"/>
</dbReference>
<dbReference type="SMART" id="SM01340">
    <property type="entry name" value="DNA_mis_repair"/>
    <property type="match status" value="1"/>
</dbReference>
<sequence>MSGRIQHLSPHLANQIAAGEVIERPASIVKELVENSLDADSQQINIDIDKGGIQRIRVRDNGHGIHKDDLILALDRHATSKINTFNDLERINTLGFRGEALASISSIARLNLSSSTETTQQGWKITCDYYQEYPLAPVPIAHAQGTTVEIHDLFFNTPARRKFLKSETTEFGHIENLVKRLSLSHFSIEFNLHHNKQLIYQLHPAYDEMAKEKRIATLCSRSFVENAIYIDMQSMDLRLWGWISLPTFSRKQSDLQYFYVNQRMVKDKLINHAVKQAYQDVLYNGRHPAFTLFIEIDPYAVDVNAHPAKYEVRFRESRLVYDFVKQSLQKALASTRPKLQTIHSIPLATQLSAEINEKITDISPEVTPPQQSSLPLQAAADSTSHHTKTETNACLSLQEQNKLLAEKKSTLPLAEKPTENEVCDPPLGFALAQLHGIYLLAENSHGLILVDIHAAHERILYERLKQDLQNTGIKTQLLLIPICLTLSQQELQLLDEYMSLFTQFGFKLENLGPETVVIRQIPELLAENNIEQLVQDVLSDLIQHAHSQHLPEKINELLSRIACHSAVRAHRKMTRIEMNQLLRDMEQTSRSNQCNHGRPTWKQLSLADIDRFFLRGR</sequence>
<dbReference type="HAMAP" id="MF_00149">
    <property type="entry name" value="DNA_mis_repair"/>
    <property type="match status" value="1"/>
</dbReference>
<proteinExistence type="inferred from homology"/>